<proteinExistence type="inferred from homology"/>
<dbReference type="GO" id="GO:0003743">
    <property type="term" value="F:translation initiation factor activity"/>
    <property type="evidence" value="ECO:0007669"/>
    <property type="project" value="UniProtKB-KW"/>
</dbReference>
<evidence type="ECO:0000313" key="3">
    <source>
        <dbReference type="Ensembl" id="ENSAOCP00000028657.2"/>
    </source>
</evidence>
<reference evidence="3" key="3">
    <citation type="submission" date="2025-09" db="UniProtKB">
        <authorList>
            <consortium name="Ensembl"/>
        </authorList>
    </citation>
    <scope>IDENTIFICATION</scope>
</reference>
<dbReference type="PROSITE" id="PS00813">
    <property type="entry name" value="IF4E"/>
    <property type="match status" value="1"/>
</dbReference>
<dbReference type="OMA" id="WVIWEQI"/>
<dbReference type="GeneTree" id="ENSGT00940000154694"/>
<comment type="similarity">
    <text evidence="1">Belongs to the eukaryotic initiation factor 4E family.</text>
</comment>
<keyword evidence="1" id="KW-0648">Protein biosynthesis</keyword>
<evidence type="ECO:0000313" key="4">
    <source>
        <dbReference type="Proteomes" id="UP001501940"/>
    </source>
</evidence>
<feature type="region of interest" description="Disordered" evidence="2">
    <location>
        <begin position="17"/>
        <end position="54"/>
    </location>
</feature>
<sequence>MTFFFLLKNVGSCVSIKPSLKDDDSGDHDQDQGSPKDSEKEKTEDEDKEQNTSKKKVEQFWRFYSHMIRPGDLTGHSDFHLFKEGIKPMWEDDANKMGGKWIIRLRKGLASRCWENLILAMLGEQFMVGEEICGAVVSVRFQEDIISIWNKTASDQATTARIRDTLRRVLNLPPNTIMEYKTHTDSIKYVSFQRNTEPSRREKYF</sequence>
<dbReference type="SUPFAM" id="SSF55418">
    <property type="entry name" value="eIF4e-like"/>
    <property type="match status" value="1"/>
</dbReference>
<keyword evidence="1" id="KW-0396">Initiation factor</keyword>
<evidence type="ECO:0000256" key="2">
    <source>
        <dbReference type="SAM" id="MobiDB-lite"/>
    </source>
</evidence>
<protein>
    <recommendedName>
        <fullName evidence="5">Eukaryotic translation initiation factor 4E family member 2</fullName>
    </recommendedName>
</protein>
<dbReference type="InterPro" id="IPR023398">
    <property type="entry name" value="TIF_eIF4e-like"/>
</dbReference>
<dbReference type="InterPro" id="IPR001040">
    <property type="entry name" value="TIF_eIF_4E"/>
</dbReference>
<accession>A0A3Q1CLC6</accession>
<keyword evidence="1" id="KW-0694">RNA-binding</keyword>
<feature type="compositionally biased region" description="Basic and acidic residues" evidence="2">
    <location>
        <begin position="19"/>
        <end position="54"/>
    </location>
</feature>
<dbReference type="Pfam" id="PF01652">
    <property type="entry name" value="IF4E"/>
    <property type="match status" value="1"/>
</dbReference>
<dbReference type="FunFam" id="3.30.760.10:FF:000009">
    <property type="entry name" value="eukaryotic translation initiation factor 4E type 2"/>
    <property type="match status" value="1"/>
</dbReference>
<dbReference type="InterPro" id="IPR019770">
    <property type="entry name" value="TIF_eIF_4E_CS"/>
</dbReference>
<evidence type="ECO:0000256" key="1">
    <source>
        <dbReference type="RuleBase" id="RU004374"/>
    </source>
</evidence>
<evidence type="ECO:0008006" key="5">
    <source>
        <dbReference type="Google" id="ProtNLM"/>
    </source>
</evidence>
<dbReference type="PANTHER" id="PTHR11960:SF17">
    <property type="entry name" value="EUKARYOTIC TRANSLATION INITIATION FACTOR 4E TYPE 2"/>
    <property type="match status" value="1"/>
</dbReference>
<dbReference type="GO" id="GO:0016281">
    <property type="term" value="C:eukaryotic translation initiation factor 4F complex"/>
    <property type="evidence" value="ECO:0007669"/>
    <property type="project" value="TreeGrafter"/>
</dbReference>
<dbReference type="GO" id="GO:0000340">
    <property type="term" value="F:RNA 7-methylguanosine cap binding"/>
    <property type="evidence" value="ECO:0007669"/>
    <property type="project" value="TreeGrafter"/>
</dbReference>
<gene>
    <name evidence="3" type="primary">EIF4E2</name>
</gene>
<dbReference type="PANTHER" id="PTHR11960">
    <property type="entry name" value="EUKARYOTIC TRANSLATION INITIATION FACTOR 4E RELATED"/>
    <property type="match status" value="1"/>
</dbReference>
<dbReference type="Gene3D" id="3.30.760.10">
    <property type="entry name" value="RNA Cap, Translation Initiation Factor Eif4e"/>
    <property type="match status" value="1"/>
</dbReference>
<dbReference type="AlphaFoldDB" id="A0A3Q1CLC6"/>
<reference evidence="3" key="2">
    <citation type="submission" date="2025-08" db="UniProtKB">
        <authorList>
            <consortium name="Ensembl"/>
        </authorList>
    </citation>
    <scope>IDENTIFICATION</scope>
</reference>
<keyword evidence="4" id="KW-1185">Reference proteome</keyword>
<name>A0A3Q1CLC6_AMPOC</name>
<dbReference type="Proteomes" id="UP001501940">
    <property type="component" value="Chromosome 10"/>
</dbReference>
<dbReference type="Ensembl" id="ENSAOCT00000021985.2">
    <property type="protein sequence ID" value="ENSAOCP00000028657.2"/>
    <property type="gene ID" value="ENSAOCG00000012215.2"/>
</dbReference>
<organism evidence="3 4">
    <name type="scientific">Amphiprion ocellaris</name>
    <name type="common">Clown anemonefish</name>
    <dbReference type="NCBI Taxonomy" id="80972"/>
    <lineage>
        <taxon>Eukaryota</taxon>
        <taxon>Metazoa</taxon>
        <taxon>Chordata</taxon>
        <taxon>Craniata</taxon>
        <taxon>Vertebrata</taxon>
        <taxon>Euteleostomi</taxon>
        <taxon>Actinopterygii</taxon>
        <taxon>Neopterygii</taxon>
        <taxon>Teleostei</taxon>
        <taxon>Neoteleostei</taxon>
        <taxon>Acanthomorphata</taxon>
        <taxon>Ovalentaria</taxon>
        <taxon>Pomacentridae</taxon>
        <taxon>Amphiprion</taxon>
    </lineage>
</organism>
<reference evidence="3 4" key="1">
    <citation type="submission" date="2022-01" db="EMBL/GenBank/DDBJ databases">
        <title>A chromosome-scale genome assembly of the false clownfish, Amphiprion ocellaris.</title>
        <authorList>
            <person name="Ryu T."/>
        </authorList>
    </citation>
    <scope>NUCLEOTIDE SEQUENCE [LARGE SCALE GENOMIC DNA]</scope>
</reference>